<reference evidence="5" key="1">
    <citation type="journal article" date="2009" name="Appl. Environ. Microbiol.">
        <title>Complete genome sequence of the chemolithoautotrophic marine magnetotactic coccus strain MC-1.</title>
        <authorList>
            <person name="Schubbe S."/>
            <person name="Williams T.J."/>
            <person name="Xie G."/>
            <person name="Kiss H.E."/>
            <person name="Brettin T.S."/>
            <person name="Martinez D."/>
            <person name="Ross C.A."/>
            <person name="Schuler D."/>
            <person name="Cox B.L."/>
            <person name="Nealson K.H."/>
            <person name="Bazylinski D.A."/>
        </authorList>
    </citation>
    <scope>NUCLEOTIDE SEQUENCE [LARGE SCALE GENOMIC DNA]</scope>
    <source>
        <strain evidence="5">ATCC BAA-1437 / JCM 17883 / MC-1</strain>
    </source>
</reference>
<evidence type="ECO:0000313" key="4">
    <source>
        <dbReference type="EMBL" id="ABK46180.1"/>
    </source>
</evidence>
<reference evidence="4 5" key="2">
    <citation type="journal article" date="2012" name="Int. J. Syst. Evol. Microbiol.">
        <title>Magnetococcus marinus gen. nov., sp. nov., a marine, magnetotactic bacterium that represents a novel lineage (Magnetococcaceae fam. nov.; Magnetococcales ord. nov.) at the base of the Alphaproteobacteria.</title>
        <authorList>
            <person name="Bazylinski D.A."/>
            <person name="Williams T.J."/>
            <person name="Lefevre C.T."/>
            <person name="Berg R.J."/>
            <person name="Zhang C.L."/>
            <person name="Bowser S.S."/>
            <person name="Dean A.J."/>
            <person name="Beveridge T.J."/>
        </authorList>
    </citation>
    <scope>NUCLEOTIDE SEQUENCE [LARGE SCALE GENOMIC DNA]</scope>
    <source>
        <strain evidence="5">ATCC BAA-1437 / JCM 17883 / MC-1</strain>
    </source>
</reference>
<keyword evidence="2" id="KW-1133">Transmembrane helix</keyword>
<dbReference type="PRINTS" id="PR00381">
    <property type="entry name" value="KINESINLIGHT"/>
</dbReference>
<dbReference type="Pfam" id="PF13374">
    <property type="entry name" value="TPR_10"/>
    <property type="match status" value="1"/>
</dbReference>
<keyword evidence="1" id="KW-0802">TPR repeat</keyword>
<dbReference type="Proteomes" id="UP000002586">
    <property type="component" value="Chromosome"/>
</dbReference>
<dbReference type="PANTHER" id="PTHR46082:SF6">
    <property type="entry name" value="AAA+ ATPASE DOMAIN-CONTAINING PROTEIN-RELATED"/>
    <property type="match status" value="1"/>
</dbReference>
<dbReference type="OrthoDB" id="9787760at2"/>
<keyword evidence="2" id="KW-0812">Transmembrane</keyword>
<dbReference type="PROSITE" id="PS50005">
    <property type="entry name" value="TPR"/>
    <property type="match status" value="1"/>
</dbReference>
<dbReference type="Pfam" id="PF13424">
    <property type="entry name" value="TPR_12"/>
    <property type="match status" value="4"/>
</dbReference>
<dbReference type="eggNOG" id="COG0790">
    <property type="taxonomic scope" value="Bacteria"/>
</dbReference>
<dbReference type="Pfam" id="PF08238">
    <property type="entry name" value="Sel1"/>
    <property type="match status" value="3"/>
</dbReference>
<dbReference type="InterPro" id="IPR019734">
    <property type="entry name" value="TPR_rpt"/>
</dbReference>
<organism evidence="4 5">
    <name type="scientific">Magnetococcus marinus (strain ATCC BAA-1437 / JCM 17883 / MC-1)</name>
    <dbReference type="NCBI Taxonomy" id="156889"/>
    <lineage>
        <taxon>Bacteria</taxon>
        <taxon>Pseudomonadati</taxon>
        <taxon>Pseudomonadota</taxon>
        <taxon>Magnetococcia</taxon>
        <taxon>Magnetococcales</taxon>
        <taxon>Magnetococcaceae</taxon>
        <taxon>Magnetococcus</taxon>
    </lineage>
</organism>
<dbReference type="InterPro" id="IPR011990">
    <property type="entry name" value="TPR-like_helical_dom_sf"/>
</dbReference>
<dbReference type="KEGG" id="mgm:Mmc1_3695"/>
<dbReference type="PANTHER" id="PTHR46082">
    <property type="entry name" value="ATP/GTP-BINDING PROTEIN-RELATED"/>
    <property type="match status" value="1"/>
</dbReference>
<dbReference type="HOGENOM" id="CLU_002404_1_0_5"/>
<dbReference type="SMART" id="SM00028">
    <property type="entry name" value="TPR"/>
    <property type="match status" value="8"/>
</dbReference>
<dbReference type="eggNOG" id="COG0457">
    <property type="taxonomic scope" value="Bacteria"/>
</dbReference>
<dbReference type="EMBL" id="CP000471">
    <property type="protein sequence ID" value="ABK46180.1"/>
    <property type="molecule type" value="Genomic_DNA"/>
</dbReference>
<dbReference type="SUPFAM" id="SSF81901">
    <property type="entry name" value="HCP-like"/>
    <property type="match status" value="1"/>
</dbReference>
<dbReference type="Pfam" id="PF12770">
    <property type="entry name" value="CHAT"/>
    <property type="match status" value="1"/>
</dbReference>
<dbReference type="InterPro" id="IPR024983">
    <property type="entry name" value="CHAT_dom"/>
</dbReference>
<evidence type="ECO:0000256" key="2">
    <source>
        <dbReference type="SAM" id="Phobius"/>
    </source>
</evidence>
<dbReference type="SMART" id="SM00671">
    <property type="entry name" value="SEL1"/>
    <property type="match status" value="3"/>
</dbReference>
<accession>A0LDY7</accession>
<dbReference type="InterPro" id="IPR006597">
    <property type="entry name" value="Sel1-like"/>
</dbReference>
<gene>
    <name evidence="4" type="ordered locus">Mmc1_3695</name>
</gene>
<dbReference type="STRING" id="156889.Mmc1_3695"/>
<evidence type="ECO:0000313" key="5">
    <source>
        <dbReference type="Proteomes" id="UP000002586"/>
    </source>
</evidence>
<sequence length="1475" mass="162026" precursor="true">MNRSYRPSGHGFFRYLIITLVMLGLGTAWAQEKALPDLPEPVEPYLKAAHAGDAKAQFALAEIYIRGRKAEHTKSAAQWYLKAAEHGHIDAMAKLGVMYYAGMGVEEDNVKAFEWLQKAALKNSVHAQYHLGFLYEKGIGTKVNTDSALKWYDYAEAQDHALAGKRKAKLVSTMEPAKVQAVLASNAAVREKLVAATKERQKQAGVARAEQGPPQLQALNQLTAKLAQNPGDEATLAKAAELNTQLQRPVEAAAYYRDAVAAALLDKKRATAVKRITSYNNSITQALSLQPVAAQAVVKKASLLPKGVEAKAMIDWLKQYKGIEASLNKGQVAEGTALAKALVKHADEKFGAKHLITLRSQSLLGQAYLLDAQQEQAVALFNALDSVATEVLGAGHPEVLSYQTILADALAARGDFVPAGKLYGEIAQRAQQLLGEGHLDTLEAINSQAAMLSNAGQYGEAVTLFNTLCARFDRHFGLYHPKSAVCHNQMAFTLSEKGDLKQAEALYQSTLKKQSAASGLDNVELLNTSIALADVQRRLGDYAKAKLRLKPMLKLTALKSALEEAHFRAKNTMALTLRDMGDYLGAEKLLREVMAFEAKTLGETHPNTIASRTELAGLLRLQSRLAESEVLYDEALAAAQQGLGKTHPTTVAILNNLGLVYETQGLYDRAEPLFREALDTARATLGESHPTTLAATNSLALLYEVQGNFDKAEPLYATAITATRAKLGPENADTLAFVNNLGYLYMKSERYDEAAELLNEVTQSWRKSLGARHQRTLKSINNLGRVRLAQQRYDEAKQLIQEAWDGRREALGETHVDTQRSMLDMGVVLLRTGHAADAQKLLEQTLKLNEKTLGPQHPYTFETLDALAGIMEVTNLLPKAYDLRYTAFERRTEFLNRMMWVTSDNAREGYVRLHRGELNRFMALLPHINAERAGRSIMEVGLQRKGMLFKITSEIHQIARLSEDPTLKAITDELKLSRKKLAALTLSGPAEDQSPEQHLLGLNALEERLSTLDGMLGRASQQFRQNKRAISLQDLEEALPDGGAMVDFVAYKDPNDVSRLMAGVMTKDGDNVRYNRVGYELTMPELEKMVVDLRTAIQSEDMDEDDLRDLSMEVYDAVWGPISELLDERENVYVVPDGILNILPFIAMVDPKEDVYLLEATDLHMLTSSRDLLPSLITPAKGPQLTLAGPNYDTEEVAGQQVLAAVRGRRSANRAAVVVSDEERQGGARATRSATMRAGLRALSRGMRGLRFDPLPGAEKEGQLITETLASEGGKFTLKLRNDAQEEVVKDIEVPPNMLHIATHGFFLKADERLRKRLQSMARSVELNTTPPPGDNPMLRSGLAFAGVNANAPFLGEIDTKNDGILTALEVLDLNLSGTQLAILSACETGLGEIHEGEGVYGLRRAFQEAGAQEVIASLWEVSDAGTQALMTGLYKRLGEGKSPHQALRDSQLELMQSAQWGLPYIWSAFMSVGR</sequence>
<feature type="transmembrane region" description="Helical" evidence="2">
    <location>
        <begin position="12"/>
        <end position="30"/>
    </location>
</feature>
<dbReference type="InterPro" id="IPR053137">
    <property type="entry name" value="NLR-like"/>
</dbReference>
<keyword evidence="2" id="KW-0472">Membrane</keyword>
<evidence type="ECO:0000256" key="1">
    <source>
        <dbReference type="PROSITE-ProRule" id="PRU00339"/>
    </source>
</evidence>
<name>A0LDY7_MAGMM</name>
<evidence type="ECO:0000259" key="3">
    <source>
        <dbReference type="Pfam" id="PF12770"/>
    </source>
</evidence>
<keyword evidence="5" id="KW-1185">Reference proteome</keyword>
<dbReference type="eggNOG" id="COG4995">
    <property type="taxonomic scope" value="Bacteria"/>
</dbReference>
<dbReference type="RefSeq" id="WP_011715233.1">
    <property type="nucleotide sequence ID" value="NC_008576.1"/>
</dbReference>
<feature type="repeat" description="TPR" evidence="1">
    <location>
        <begin position="651"/>
        <end position="684"/>
    </location>
</feature>
<protein>
    <submittedName>
        <fullName evidence="4">Sel1 domain protein repeat-containing protein</fullName>
    </submittedName>
</protein>
<proteinExistence type="predicted"/>
<feature type="domain" description="CHAT" evidence="3">
    <location>
        <begin position="1111"/>
        <end position="1474"/>
    </location>
</feature>
<dbReference type="SUPFAM" id="SSF48452">
    <property type="entry name" value="TPR-like"/>
    <property type="match status" value="3"/>
</dbReference>
<dbReference type="Gene3D" id="1.25.40.10">
    <property type="entry name" value="Tetratricopeptide repeat domain"/>
    <property type="match status" value="4"/>
</dbReference>